<dbReference type="KEGG" id="lcm:102364132"/>
<protein>
    <submittedName>
        <fullName evidence="3">AarF domain containing kinase 2</fullName>
    </submittedName>
</protein>
<dbReference type="Pfam" id="PF03109">
    <property type="entry name" value="ABC1"/>
    <property type="match status" value="1"/>
</dbReference>
<dbReference type="EMBL" id="AFYH01118839">
    <property type="status" value="NOT_ANNOTATED_CDS"/>
    <property type="molecule type" value="Genomic_DNA"/>
</dbReference>
<organism evidence="3 4">
    <name type="scientific">Latimeria chalumnae</name>
    <name type="common">Coelacanth</name>
    <dbReference type="NCBI Taxonomy" id="7897"/>
    <lineage>
        <taxon>Eukaryota</taxon>
        <taxon>Metazoa</taxon>
        <taxon>Chordata</taxon>
        <taxon>Craniata</taxon>
        <taxon>Vertebrata</taxon>
        <taxon>Euteleostomi</taxon>
        <taxon>Coelacanthiformes</taxon>
        <taxon>Coelacanthidae</taxon>
        <taxon>Latimeria</taxon>
    </lineage>
</organism>
<dbReference type="FunCoup" id="H3AP09">
    <property type="interactions" value="451"/>
</dbReference>
<dbReference type="SUPFAM" id="SSF56112">
    <property type="entry name" value="Protein kinase-like (PK-like)"/>
    <property type="match status" value="1"/>
</dbReference>
<evidence type="ECO:0000256" key="1">
    <source>
        <dbReference type="ARBA" id="ARBA00009670"/>
    </source>
</evidence>
<dbReference type="OrthoDB" id="427480at2759"/>
<dbReference type="Bgee" id="ENSLACG00000010013">
    <property type="expression patterns" value="Expressed in muscle tissue and 2 other cell types or tissues"/>
</dbReference>
<dbReference type="Proteomes" id="UP000008672">
    <property type="component" value="Unassembled WGS sequence"/>
</dbReference>
<dbReference type="Ensembl" id="ENSLACT00000011466.1">
    <property type="protein sequence ID" value="ENSLACP00000011380.1"/>
    <property type="gene ID" value="ENSLACG00000010013.1"/>
</dbReference>
<dbReference type="GeneTree" id="ENSGT00390000001536"/>
<reference evidence="3" key="2">
    <citation type="submission" date="2025-08" db="UniProtKB">
        <authorList>
            <consortium name="Ensembl"/>
        </authorList>
    </citation>
    <scope>IDENTIFICATION</scope>
</reference>
<evidence type="ECO:0000313" key="3">
    <source>
        <dbReference type="Ensembl" id="ENSLACP00000011380.1"/>
    </source>
</evidence>
<dbReference type="PANTHER" id="PTHR45890:SF1">
    <property type="entry name" value="AARF DOMAIN CONTAINING KINASE 2"/>
    <property type="match status" value="1"/>
</dbReference>
<reference evidence="3" key="3">
    <citation type="submission" date="2025-09" db="UniProtKB">
        <authorList>
            <consortium name="Ensembl"/>
        </authorList>
    </citation>
    <scope>IDENTIFICATION</scope>
</reference>
<dbReference type="eggNOG" id="KOG1236">
    <property type="taxonomic scope" value="Eukaryota"/>
</dbReference>
<dbReference type="GeneID" id="102364132"/>
<dbReference type="InterPro" id="IPR044095">
    <property type="entry name" value="ADCK2_dom"/>
</dbReference>
<dbReference type="InterPro" id="IPR004147">
    <property type="entry name" value="ABC1_dom"/>
</dbReference>
<sequence length="645" mass="73396">MHLSKMISLQVSARYCLTNFRTLIGRRHLPSLRTDYKSIRLLLGGRNVSKLKALPRITFICLGVRHASCTLSSQNVSVSEEKLLKQPLSAKKNPLVRLFWKLQFGLLLGLRALVLFLKFGPLLLLYPFCCWSVRLVSFWLDLLLRMIESSGPAFIKLGQWASTRRDIFSEEFCDKFSKLHVRVTPHSWGYTKHCLKRAFGEDWKRMFLFESKKPIGSGCVAQVYRAFADVVRVNDPEFQKLVENYEKEDTLEAWEVSGGLGGILRYFWRGRHEEALDDNGNDGSVHVIHMTRDESERRLPSTEELEDALEKTIKAAPSLEKNHLLPVAIKVLHPGIAYQVQMDLWLMKIGSWAIGLLPGLKWLSLTEIVEEFEKLMTRQIDLRNEAQNMERFHENFQDVDFVKFPTPLRPFITRNILVETFEESEPISSYLKDGIPAVVKERIARMGVDTLLKMVFVDNFVHGDLHPGNILVQGLEPSTTSHDDMTTIVDLCDTLIVNIRPCPSPLKLVLLDGGIVAQLQESDLENFKAVFTAVALGQGEKVAELILHHARASDCRDKEQFKLEMAELVKEARESAITLRKVQVADLLSRVFKLLITHKVKLESNFASIVFAIMILEGLGRTLDPDLDILEVARPLLLKNAASFL</sequence>
<evidence type="ECO:0000259" key="2">
    <source>
        <dbReference type="Pfam" id="PF03109"/>
    </source>
</evidence>
<name>H3AP09_LATCH</name>
<dbReference type="STRING" id="7897.ENSLACP00000011380"/>
<dbReference type="EMBL" id="AFYH01118837">
    <property type="status" value="NOT_ANNOTATED_CDS"/>
    <property type="molecule type" value="Genomic_DNA"/>
</dbReference>
<dbReference type="InParanoid" id="H3AP09"/>
<dbReference type="AlphaFoldDB" id="H3AP09"/>
<dbReference type="CTD" id="90956"/>
<accession>H3AP09</accession>
<comment type="similarity">
    <text evidence="1">Belongs to the protein kinase superfamily. ADCK protein kinase family.</text>
</comment>
<feature type="domain" description="ABC1 atypical kinase-like" evidence="2">
    <location>
        <begin position="326"/>
        <end position="545"/>
    </location>
</feature>
<keyword evidence="4" id="KW-1185">Reference proteome</keyword>
<dbReference type="PANTHER" id="PTHR45890">
    <property type="entry name" value="AARF DOMAIN CONTAINING KINASE 2 (PREDICTED)"/>
    <property type="match status" value="1"/>
</dbReference>
<dbReference type="RefSeq" id="XP_006001290.1">
    <property type="nucleotide sequence ID" value="XM_006001228.3"/>
</dbReference>
<dbReference type="InterPro" id="IPR052402">
    <property type="entry name" value="ADCK_kinase"/>
</dbReference>
<dbReference type="EMBL" id="AFYH01118840">
    <property type="status" value="NOT_ANNOTATED_CDS"/>
    <property type="molecule type" value="Genomic_DNA"/>
</dbReference>
<dbReference type="EMBL" id="AFYH01118835">
    <property type="status" value="NOT_ANNOTATED_CDS"/>
    <property type="molecule type" value="Genomic_DNA"/>
</dbReference>
<reference evidence="4" key="1">
    <citation type="submission" date="2011-08" db="EMBL/GenBank/DDBJ databases">
        <title>The draft genome of Latimeria chalumnae.</title>
        <authorList>
            <person name="Di Palma F."/>
            <person name="Alfoldi J."/>
            <person name="Johnson J."/>
            <person name="Berlin A."/>
            <person name="Gnerre S."/>
            <person name="Jaffe D."/>
            <person name="MacCallum I."/>
            <person name="Young S."/>
            <person name="Walker B.J."/>
            <person name="Lander E."/>
            <person name="Lindblad-Toh K."/>
        </authorList>
    </citation>
    <scope>NUCLEOTIDE SEQUENCE [LARGE SCALE GENOMIC DNA]</scope>
    <source>
        <strain evidence="4">Wild caught</strain>
    </source>
</reference>
<proteinExistence type="inferred from homology"/>
<dbReference type="GO" id="GO:0005739">
    <property type="term" value="C:mitochondrion"/>
    <property type="evidence" value="ECO:0007669"/>
    <property type="project" value="TreeGrafter"/>
</dbReference>
<dbReference type="EMBL" id="AFYH01118836">
    <property type="status" value="NOT_ANNOTATED_CDS"/>
    <property type="molecule type" value="Genomic_DNA"/>
</dbReference>
<dbReference type="OMA" id="SMVRTHH"/>
<evidence type="ECO:0000313" key="4">
    <source>
        <dbReference type="Proteomes" id="UP000008672"/>
    </source>
</evidence>
<dbReference type="CDD" id="cd13971">
    <property type="entry name" value="ADCK2-like"/>
    <property type="match status" value="1"/>
</dbReference>
<gene>
    <name evidence="3" type="primary">ADCK2</name>
</gene>
<dbReference type="InterPro" id="IPR011009">
    <property type="entry name" value="Kinase-like_dom_sf"/>
</dbReference>
<dbReference type="EMBL" id="AFYH01118838">
    <property type="status" value="NOT_ANNOTATED_CDS"/>
    <property type="molecule type" value="Genomic_DNA"/>
</dbReference>